<dbReference type="InterPro" id="IPR005119">
    <property type="entry name" value="LysR_subst-bd"/>
</dbReference>
<evidence type="ECO:0000256" key="3">
    <source>
        <dbReference type="ARBA" id="ARBA00023125"/>
    </source>
</evidence>
<dbReference type="InterPro" id="IPR058163">
    <property type="entry name" value="LysR-type_TF_proteobact-type"/>
</dbReference>
<dbReference type="PROSITE" id="PS50931">
    <property type="entry name" value="HTH_LYSR"/>
    <property type="match status" value="1"/>
</dbReference>
<gene>
    <name evidence="6" type="ORF">VFDL14_18895</name>
</gene>
<dbReference type="OrthoDB" id="9786526at2"/>
<evidence type="ECO:0000313" key="6">
    <source>
        <dbReference type="EMBL" id="KDN26994.1"/>
    </source>
</evidence>
<dbReference type="RefSeq" id="WP_032552351.1">
    <property type="nucleotide sequence ID" value="NZ_JFFR01000027.1"/>
</dbReference>
<comment type="similarity">
    <text evidence="1">Belongs to the LysR transcriptional regulatory family.</text>
</comment>
<accession>A0A066US73</accession>
<keyword evidence="4" id="KW-0804">Transcription</keyword>
<keyword evidence="7" id="KW-1185">Reference proteome</keyword>
<dbReference type="CDD" id="cd08422">
    <property type="entry name" value="PBP2_CrgA_like"/>
    <property type="match status" value="1"/>
</dbReference>
<dbReference type="STRING" id="212667.VFDL14_18895"/>
<dbReference type="InterPro" id="IPR036388">
    <property type="entry name" value="WH-like_DNA-bd_sf"/>
</dbReference>
<comment type="caution">
    <text evidence="6">The sequence shown here is derived from an EMBL/GenBank/DDBJ whole genome shotgun (WGS) entry which is preliminary data.</text>
</comment>
<protein>
    <submittedName>
        <fullName evidence="6">LysR family transcriptional regulator</fullName>
    </submittedName>
</protein>
<dbReference type="PRINTS" id="PR00039">
    <property type="entry name" value="HTHLYSR"/>
</dbReference>
<dbReference type="PANTHER" id="PTHR30537">
    <property type="entry name" value="HTH-TYPE TRANSCRIPTIONAL REGULATOR"/>
    <property type="match status" value="1"/>
</dbReference>
<dbReference type="GO" id="GO:0043565">
    <property type="term" value="F:sequence-specific DNA binding"/>
    <property type="evidence" value="ECO:0007669"/>
    <property type="project" value="TreeGrafter"/>
</dbReference>
<reference evidence="6 7" key="1">
    <citation type="submission" date="2014-02" db="EMBL/GenBank/DDBJ databases">
        <title>Vibrio fortis Dalian14 Genome Sequencing.</title>
        <authorList>
            <person name="Wang Y."/>
            <person name="Song L."/>
            <person name="Liu G."/>
            <person name="Ding J."/>
        </authorList>
    </citation>
    <scope>NUCLEOTIDE SEQUENCE [LARGE SCALE GENOMIC DNA]</scope>
    <source>
        <strain evidence="6 7">Dalian14</strain>
    </source>
</reference>
<dbReference type="PANTHER" id="PTHR30537:SF5">
    <property type="entry name" value="HTH-TYPE TRANSCRIPTIONAL ACTIVATOR TTDR-RELATED"/>
    <property type="match status" value="1"/>
</dbReference>
<dbReference type="Pfam" id="PF03466">
    <property type="entry name" value="LysR_substrate"/>
    <property type="match status" value="1"/>
</dbReference>
<dbReference type="GO" id="GO:0003700">
    <property type="term" value="F:DNA-binding transcription factor activity"/>
    <property type="evidence" value="ECO:0007669"/>
    <property type="project" value="InterPro"/>
</dbReference>
<evidence type="ECO:0000259" key="5">
    <source>
        <dbReference type="PROSITE" id="PS50931"/>
    </source>
</evidence>
<evidence type="ECO:0000256" key="4">
    <source>
        <dbReference type="ARBA" id="ARBA00023163"/>
    </source>
</evidence>
<dbReference type="InterPro" id="IPR036390">
    <property type="entry name" value="WH_DNA-bd_sf"/>
</dbReference>
<dbReference type="FunFam" id="1.10.10.10:FF:000001">
    <property type="entry name" value="LysR family transcriptional regulator"/>
    <property type="match status" value="1"/>
</dbReference>
<name>A0A066US73_9VIBR</name>
<feature type="domain" description="HTH lysR-type" evidence="5">
    <location>
        <begin position="1"/>
        <end position="59"/>
    </location>
</feature>
<proteinExistence type="inferred from homology"/>
<keyword evidence="2" id="KW-0805">Transcription regulation</keyword>
<dbReference type="EMBL" id="JFFR01000027">
    <property type="protein sequence ID" value="KDN26994.1"/>
    <property type="molecule type" value="Genomic_DNA"/>
</dbReference>
<dbReference type="Proteomes" id="UP000027219">
    <property type="component" value="Unassembled WGS sequence"/>
</dbReference>
<sequence length="307" mass="34467">MDLATRLELLLEVSKAGSFAKAADRMNVDRSVLSKQVKQLEEHLGVRLINRTTRSLSLTHVGKQIVEQAVKVGELLEETEKIAACFYKEPIGNLRISSTTLFGRRFLQKAVEEFLARYPRASIELILDDSRVDLVGEGFDIVFRIGPMRDSSMIAKKLAENKTAIVASETFIAKHGMPRCPEELTMLPSIMYSHGGFVLDKVQFYPEDNTGDLETYALKGNYRVNEPELIVESVKASLGFAQIGQFMLSEGLTEQGLVQLLPEREIPSFGDIYAMYTHRKQSPLVLAFIEIVQEIIGTPPSWEKHFA</sequence>
<dbReference type="Gene3D" id="1.10.10.10">
    <property type="entry name" value="Winged helix-like DNA-binding domain superfamily/Winged helix DNA-binding domain"/>
    <property type="match status" value="1"/>
</dbReference>
<evidence type="ECO:0000313" key="7">
    <source>
        <dbReference type="Proteomes" id="UP000027219"/>
    </source>
</evidence>
<dbReference type="SUPFAM" id="SSF46785">
    <property type="entry name" value="Winged helix' DNA-binding domain"/>
    <property type="match status" value="1"/>
</dbReference>
<dbReference type="GO" id="GO:0006351">
    <property type="term" value="P:DNA-templated transcription"/>
    <property type="evidence" value="ECO:0007669"/>
    <property type="project" value="TreeGrafter"/>
</dbReference>
<organism evidence="6 7">
    <name type="scientific">Vibrio fortis</name>
    <dbReference type="NCBI Taxonomy" id="212667"/>
    <lineage>
        <taxon>Bacteria</taxon>
        <taxon>Pseudomonadati</taxon>
        <taxon>Pseudomonadota</taxon>
        <taxon>Gammaproteobacteria</taxon>
        <taxon>Vibrionales</taxon>
        <taxon>Vibrionaceae</taxon>
        <taxon>Vibrio</taxon>
    </lineage>
</organism>
<dbReference type="AlphaFoldDB" id="A0A066US73"/>
<keyword evidence="3" id="KW-0238">DNA-binding</keyword>
<evidence type="ECO:0000256" key="1">
    <source>
        <dbReference type="ARBA" id="ARBA00009437"/>
    </source>
</evidence>
<evidence type="ECO:0000256" key="2">
    <source>
        <dbReference type="ARBA" id="ARBA00023015"/>
    </source>
</evidence>
<dbReference type="Pfam" id="PF00126">
    <property type="entry name" value="HTH_1"/>
    <property type="match status" value="1"/>
</dbReference>
<dbReference type="Gene3D" id="3.40.190.290">
    <property type="match status" value="1"/>
</dbReference>
<dbReference type="SUPFAM" id="SSF53850">
    <property type="entry name" value="Periplasmic binding protein-like II"/>
    <property type="match status" value="1"/>
</dbReference>
<dbReference type="InterPro" id="IPR000847">
    <property type="entry name" value="LysR_HTH_N"/>
</dbReference>